<dbReference type="RefSeq" id="XP_020051167.1">
    <property type="nucleotide sequence ID" value="XM_020197092.1"/>
</dbReference>
<gene>
    <name evidence="5" type="ORF">ASPACDRAFT_127998</name>
</gene>
<dbReference type="OMA" id="ANIHIMN"/>
<keyword evidence="2 3" id="KW-0040">ANK repeat</keyword>
<dbReference type="Pfam" id="PF13637">
    <property type="entry name" value="Ank_4"/>
    <property type="match status" value="1"/>
</dbReference>
<feature type="repeat" description="ANK" evidence="3">
    <location>
        <begin position="313"/>
        <end position="346"/>
    </location>
</feature>
<dbReference type="AlphaFoldDB" id="A0A1L9WFF8"/>
<dbReference type="GeneID" id="30970906"/>
<dbReference type="EMBL" id="KV878993">
    <property type="protein sequence ID" value="OJJ94827.1"/>
    <property type="molecule type" value="Genomic_DNA"/>
</dbReference>
<organism evidence="5 6">
    <name type="scientific">Aspergillus aculeatus (strain ATCC 16872 / CBS 172.66 / WB 5094)</name>
    <dbReference type="NCBI Taxonomy" id="690307"/>
    <lineage>
        <taxon>Eukaryota</taxon>
        <taxon>Fungi</taxon>
        <taxon>Dikarya</taxon>
        <taxon>Ascomycota</taxon>
        <taxon>Pezizomycotina</taxon>
        <taxon>Eurotiomycetes</taxon>
        <taxon>Eurotiomycetidae</taxon>
        <taxon>Eurotiales</taxon>
        <taxon>Aspergillaceae</taxon>
        <taxon>Aspergillus</taxon>
        <taxon>Aspergillus subgen. Circumdati</taxon>
    </lineage>
</organism>
<dbReference type="Pfam" id="PF12796">
    <property type="entry name" value="Ank_2"/>
    <property type="match status" value="2"/>
</dbReference>
<dbReference type="OrthoDB" id="341259at2759"/>
<dbReference type="InterPro" id="IPR001810">
    <property type="entry name" value="F-box_dom"/>
</dbReference>
<feature type="repeat" description="ANK" evidence="3">
    <location>
        <begin position="347"/>
        <end position="371"/>
    </location>
</feature>
<evidence type="ECO:0000313" key="5">
    <source>
        <dbReference type="EMBL" id="OJJ94827.1"/>
    </source>
</evidence>
<feature type="domain" description="F-box" evidence="4">
    <location>
        <begin position="65"/>
        <end position="106"/>
    </location>
</feature>
<feature type="repeat" description="ANK" evidence="3">
    <location>
        <begin position="178"/>
        <end position="202"/>
    </location>
</feature>
<accession>A0A1L9WFF8</accession>
<dbReference type="PANTHER" id="PTHR24198:SF165">
    <property type="entry name" value="ANKYRIN REPEAT-CONTAINING PROTEIN-RELATED"/>
    <property type="match status" value="1"/>
</dbReference>
<keyword evidence="6" id="KW-1185">Reference proteome</keyword>
<sequence>METDTQISSSTNYLPWGFEPPLQHYYYPPIIYPSPFYPSSVISDSFILRPSMSSRSYTLNTMPTLDLPPELILMVANHLTKRSDINALARANRRLHSIVNPYLYRQNARQQKSSALVWAARRGVPGTARHSIAAGADVNIQAKKAPTPLCIAAMRGRAEVVRLLLQARDIDANRPNTDGNSPLILAITYRHTNVLRVLLESGLVDVNSGHLLTPLLHAAFMNNVKAVKLLLEQDGIDVNVTDFSENTAIRYAAAFGFHRVMRVLIEDGRVEVDEKCGENGQTPLSRAAATFFDATVKLLLRTRRVDVNSRDNQGRTPLSWAAETGAEGAVRMLLKAPGVEVDVRDHEGCTPLSLAARKGHEAVVRRLLATGKVDVDSLNENGWSPLFQAVVHGHEGVKNLLLAAGRQA</sequence>
<dbReference type="Pfam" id="PF12937">
    <property type="entry name" value="F-box-like"/>
    <property type="match status" value="1"/>
</dbReference>
<evidence type="ECO:0000256" key="3">
    <source>
        <dbReference type="PROSITE-ProRule" id="PRU00023"/>
    </source>
</evidence>
<evidence type="ECO:0000256" key="2">
    <source>
        <dbReference type="ARBA" id="ARBA00023043"/>
    </source>
</evidence>
<evidence type="ECO:0000259" key="4">
    <source>
        <dbReference type="Pfam" id="PF12937"/>
    </source>
</evidence>
<dbReference type="PANTHER" id="PTHR24198">
    <property type="entry name" value="ANKYRIN REPEAT AND PROTEIN KINASE DOMAIN-CONTAINING PROTEIN"/>
    <property type="match status" value="1"/>
</dbReference>
<dbReference type="Pfam" id="PF00023">
    <property type="entry name" value="Ank"/>
    <property type="match status" value="1"/>
</dbReference>
<protein>
    <recommendedName>
        <fullName evidence="4">F-box domain-containing protein</fullName>
    </recommendedName>
</protein>
<name>A0A1L9WFF8_ASPA1</name>
<dbReference type="STRING" id="690307.A0A1L9WFF8"/>
<evidence type="ECO:0000256" key="1">
    <source>
        <dbReference type="ARBA" id="ARBA00022737"/>
    </source>
</evidence>
<dbReference type="Proteomes" id="UP000184546">
    <property type="component" value="Unassembled WGS sequence"/>
</dbReference>
<dbReference type="VEuPathDB" id="FungiDB:ASPACDRAFT_127998"/>
<keyword evidence="1" id="KW-0677">Repeat</keyword>
<dbReference type="InterPro" id="IPR036770">
    <property type="entry name" value="Ankyrin_rpt-contain_sf"/>
</dbReference>
<dbReference type="SMART" id="SM00248">
    <property type="entry name" value="ANK"/>
    <property type="match status" value="9"/>
</dbReference>
<evidence type="ECO:0000313" key="6">
    <source>
        <dbReference type="Proteomes" id="UP000184546"/>
    </source>
</evidence>
<reference evidence="6" key="1">
    <citation type="journal article" date="2017" name="Genome Biol.">
        <title>Comparative genomics reveals high biological diversity and specific adaptations in the industrially and medically important fungal genus Aspergillus.</title>
        <authorList>
            <person name="de Vries R.P."/>
            <person name="Riley R."/>
            <person name="Wiebenga A."/>
            <person name="Aguilar-Osorio G."/>
            <person name="Amillis S."/>
            <person name="Uchima C.A."/>
            <person name="Anderluh G."/>
            <person name="Asadollahi M."/>
            <person name="Askin M."/>
            <person name="Barry K."/>
            <person name="Battaglia E."/>
            <person name="Bayram O."/>
            <person name="Benocci T."/>
            <person name="Braus-Stromeyer S.A."/>
            <person name="Caldana C."/>
            <person name="Canovas D."/>
            <person name="Cerqueira G.C."/>
            <person name="Chen F."/>
            <person name="Chen W."/>
            <person name="Choi C."/>
            <person name="Clum A."/>
            <person name="Dos Santos R.A."/>
            <person name="Damasio A.R."/>
            <person name="Diallinas G."/>
            <person name="Emri T."/>
            <person name="Fekete E."/>
            <person name="Flipphi M."/>
            <person name="Freyberg S."/>
            <person name="Gallo A."/>
            <person name="Gournas C."/>
            <person name="Habgood R."/>
            <person name="Hainaut M."/>
            <person name="Harispe M.L."/>
            <person name="Henrissat B."/>
            <person name="Hilden K.S."/>
            <person name="Hope R."/>
            <person name="Hossain A."/>
            <person name="Karabika E."/>
            <person name="Karaffa L."/>
            <person name="Karanyi Z."/>
            <person name="Krasevec N."/>
            <person name="Kuo A."/>
            <person name="Kusch H."/>
            <person name="LaButti K."/>
            <person name="Lagendijk E.L."/>
            <person name="Lapidus A."/>
            <person name="Levasseur A."/>
            <person name="Lindquist E."/>
            <person name="Lipzen A."/>
            <person name="Logrieco A.F."/>
            <person name="MacCabe A."/>
            <person name="Maekelae M.R."/>
            <person name="Malavazi I."/>
            <person name="Melin P."/>
            <person name="Meyer V."/>
            <person name="Mielnichuk N."/>
            <person name="Miskei M."/>
            <person name="Molnar A.P."/>
            <person name="Mule G."/>
            <person name="Ngan C.Y."/>
            <person name="Orejas M."/>
            <person name="Orosz E."/>
            <person name="Ouedraogo J.P."/>
            <person name="Overkamp K.M."/>
            <person name="Park H.-S."/>
            <person name="Perrone G."/>
            <person name="Piumi F."/>
            <person name="Punt P.J."/>
            <person name="Ram A.F."/>
            <person name="Ramon A."/>
            <person name="Rauscher S."/>
            <person name="Record E."/>
            <person name="Riano-Pachon D.M."/>
            <person name="Robert V."/>
            <person name="Roehrig J."/>
            <person name="Ruller R."/>
            <person name="Salamov A."/>
            <person name="Salih N.S."/>
            <person name="Samson R.A."/>
            <person name="Sandor E."/>
            <person name="Sanguinetti M."/>
            <person name="Schuetze T."/>
            <person name="Sepcic K."/>
            <person name="Shelest E."/>
            <person name="Sherlock G."/>
            <person name="Sophianopoulou V."/>
            <person name="Squina F.M."/>
            <person name="Sun H."/>
            <person name="Susca A."/>
            <person name="Todd R.B."/>
            <person name="Tsang A."/>
            <person name="Unkles S.E."/>
            <person name="van de Wiele N."/>
            <person name="van Rossen-Uffink D."/>
            <person name="Oliveira J.V."/>
            <person name="Vesth T.C."/>
            <person name="Visser J."/>
            <person name="Yu J.-H."/>
            <person name="Zhou M."/>
            <person name="Andersen M.R."/>
            <person name="Archer D.B."/>
            <person name="Baker S.E."/>
            <person name="Benoit I."/>
            <person name="Brakhage A.A."/>
            <person name="Braus G.H."/>
            <person name="Fischer R."/>
            <person name="Frisvad J.C."/>
            <person name="Goldman G.H."/>
            <person name="Houbraken J."/>
            <person name="Oakley B."/>
            <person name="Pocsi I."/>
            <person name="Scazzocchio C."/>
            <person name="Seiboth B."/>
            <person name="vanKuyk P.A."/>
            <person name="Wortman J."/>
            <person name="Dyer P.S."/>
            <person name="Grigoriev I.V."/>
        </authorList>
    </citation>
    <scope>NUCLEOTIDE SEQUENCE [LARGE SCALE GENOMIC DNA]</scope>
    <source>
        <strain evidence="6">ATCC 16872 / CBS 172.66 / WB 5094</strain>
    </source>
</reference>
<dbReference type="InterPro" id="IPR002110">
    <property type="entry name" value="Ankyrin_rpt"/>
</dbReference>
<dbReference type="SUPFAM" id="SSF48403">
    <property type="entry name" value="Ankyrin repeat"/>
    <property type="match status" value="1"/>
</dbReference>
<dbReference type="PROSITE" id="PS50297">
    <property type="entry name" value="ANK_REP_REGION"/>
    <property type="match status" value="2"/>
</dbReference>
<proteinExistence type="predicted"/>
<dbReference type="PROSITE" id="PS50088">
    <property type="entry name" value="ANK_REPEAT"/>
    <property type="match status" value="3"/>
</dbReference>
<dbReference type="Gene3D" id="1.25.40.20">
    <property type="entry name" value="Ankyrin repeat-containing domain"/>
    <property type="match status" value="2"/>
</dbReference>